<comment type="caution">
    <text evidence="2">The sequence shown here is derived from an EMBL/GenBank/DDBJ whole genome shotgun (WGS) entry which is preliminary data.</text>
</comment>
<dbReference type="InterPro" id="IPR023393">
    <property type="entry name" value="START-like_dom_sf"/>
</dbReference>
<evidence type="ECO:0000313" key="2">
    <source>
        <dbReference type="EMBL" id="GIG76205.1"/>
    </source>
</evidence>
<dbReference type="InterPro" id="IPR005031">
    <property type="entry name" value="COQ10_START"/>
</dbReference>
<dbReference type="AlphaFoldDB" id="A0A8J3LSV4"/>
<feature type="domain" description="Coenzyme Q-binding protein COQ10 START" evidence="1">
    <location>
        <begin position="11"/>
        <end position="120"/>
    </location>
</feature>
<gene>
    <name evidence="2" type="ORF">Pfl04_46090</name>
</gene>
<dbReference type="Pfam" id="PF03364">
    <property type="entry name" value="Polyketide_cyc"/>
    <property type="match status" value="1"/>
</dbReference>
<keyword evidence="3" id="KW-1185">Reference proteome</keyword>
<proteinExistence type="predicted"/>
<name>A0A8J3LSV4_9ACTN</name>
<evidence type="ECO:0000313" key="3">
    <source>
        <dbReference type="Proteomes" id="UP000653674"/>
    </source>
</evidence>
<reference evidence="2" key="1">
    <citation type="submission" date="2021-01" db="EMBL/GenBank/DDBJ databases">
        <title>Whole genome shotgun sequence of Planosporangium flavigriseum NBRC 105377.</title>
        <authorList>
            <person name="Komaki H."/>
            <person name="Tamura T."/>
        </authorList>
    </citation>
    <scope>NUCLEOTIDE SEQUENCE</scope>
    <source>
        <strain evidence="2">NBRC 105377</strain>
    </source>
</reference>
<dbReference type="EMBL" id="BONU01000047">
    <property type="protein sequence ID" value="GIG76205.1"/>
    <property type="molecule type" value="Genomic_DNA"/>
</dbReference>
<organism evidence="2 3">
    <name type="scientific">Planosporangium flavigriseum</name>
    <dbReference type="NCBI Taxonomy" id="373681"/>
    <lineage>
        <taxon>Bacteria</taxon>
        <taxon>Bacillati</taxon>
        <taxon>Actinomycetota</taxon>
        <taxon>Actinomycetes</taxon>
        <taxon>Micromonosporales</taxon>
        <taxon>Micromonosporaceae</taxon>
        <taxon>Planosporangium</taxon>
    </lineage>
</organism>
<dbReference type="CDD" id="cd08860">
    <property type="entry name" value="TcmN_ARO-CYC_like"/>
    <property type="match status" value="1"/>
</dbReference>
<dbReference type="RefSeq" id="WP_168079961.1">
    <property type="nucleotide sequence ID" value="NZ_BAAAQJ010000042.1"/>
</dbReference>
<dbReference type="SUPFAM" id="SSF55961">
    <property type="entry name" value="Bet v1-like"/>
    <property type="match status" value="1"/>
</dbReference>
<sequence>MPGRTENSIVISAPMELVWQRTNDIRAWPDLFSEYAAAEVLEEDGPRVRFRLTMYPDEQQRVWSWVSERIADPVTRTVEARRVEPGPFEYMRIRWTYEQTDDGVLMRWIQDFAMRPDAPVDDAGMTARINANSPVQLKLIKEKLEADTGASASAPRG</sequence>
<dbReference type="Gene3D" id="3.30.530.20">
    <property type="match status" value="1"/>
</dbReference>
<dbReference type="Proteomes" id="UP000653674">
    <property type="component" value="Unassembled WGS sequence"/>
</dbReference>
<protein>
    <submittedName>
        <fullName evidence="2">Putative polyketide cyclase</fullName>
    </submittedName>
</protein>
<evidence type="ECO:0000259" key="1">
    <source>
        <dbReference type="Pfam" id="PF03364"/>
    </source>
</evidence>
<accession>A0A8J3LSV4</accession>